<dbReference type="KEGG" id="ccac:CcaHIS019_0411290"/>
<feature type="compositionally biased region" description="Basic and acidic residues" evidence="1">
    <location>
        <begin position="685"/>
        <end position="697"/>
    </location>
</feature>
<feature type="region of interest" description="Disordered" evidence="1">
    <location>
        <begin position="928"/>
        <end position="977"/>
    </location>
</feature>
<keyword evidence="3" id="KW-1185">Reference proteome</keyword>
<organism evidence="2 3">
    <name type="scientific">Cutaneotrichosporon cavernicola</name>
    <dbReference type="NCBI Taxonomy" id="279322"/>
    <lineage>
        <taxon>Eukaryota</taxon>
        <taxon>Fungi</taxon>
        <taxon>Dikarya</taxon>
        <taxon>Basidiomycota</taxon>
        <taxon>Agaricomycotina</taxon>
        <taxon>Tremellomycetes</taxon>
        <taxon>Trichosporonales</taxon>
        <taxon>Trichosporonaceae</taxon>
        <taxon>Cutaneotrichosporon</taxon>
    </lineage>
</organism>
<evidence type="ECO:0000313" key="3">
    <source>
        <dbReference type="Proteomes" id="UP001233271"/>
    </source>
</evidence>
<feature type="compositionally biased region" description="Low complexity" evidence="1">
    <location>
        <begin position="343"/>
        <end position="354"/>
    </location>
</feature>
<feature type="region of interest" description="Disordered" evidence="1">
    <location>
        <begin position="264"/>
        <end position="359"/>
    </location>
</feature>
<feature type="compositionally biased region" description="Low complexity" evidence="1">
    <location>
        <begin position="317"/>
        <end position="332"/>
    </location>
</feature>
<feature type="compositionally biased region" description="Low complexity" evidence="1">
    <location>
        <begin position="933"/>
        <end position="954"/>
    </location>
</feature>
<feature type="region of interest" description="Disordered" evidence="1">
    <location>
        <begin position="872"/>
        <end position="905"/>
    </location>
</feature>
<evidence type="ECO:0000256" key="1">
    <source>
        <dbReference type="SAM" id="MobiDB-lite"/>
    </source>
</evidence>
<dbReference type="GeneID" id="85496179"/>
<sequence>MSNPTPPPFGPREAALAEVLARGNIDDSLAALDEYAWRSLLAGLRVREYCAAASYAVRCAPPTGIRLALVHSPTRLLFPFALPAGAPAAPAPNSFIPPHAFPHLTRRQLVESFVRLARENLLHPVIEAHVHELTLEYVRRRWRGESGAVESIARKLAEVELEVIQTEPFASAAVINALNDVRFQLGLVNIVHLVGRLGAQGTSRSAGDATHLLCAWVVRRLSSGMEPQTVADHLSAMRERLPEPAGDVLPDVLALFCLDGRPPRTSATVTEDTRARPRTLSRISLRATKRRTLPLPLWLSPKASPNLKLPPLDSNRRPSLPALLLPATPPRSNDSEGSPRQGTPTSDSSSPCSTLGTYDSPTFPNSSLPSLSFQPHKSSSPYQSTPDLNSLGLTHWPLERTILVDHLLILRYRLAADVDSWYLGVGRDKAADLLIAVESAGERDTTGVVAQLRYAFGLPVIVIPISRTVSPEEDSAMSLHQRDVSFDLEQYLDDITPVEGGSKAPHGASPLSKPSTSASHLVDLYNARASISTISSALTIDSTATMTSLSDSLSVSSFSIHEARRELPLSAKATTFRVPDRQRVKSLDDAGFPSPLSPYPRFAKSMPDVNDTYTRIPDRTHRPRSTKDFRLLPAFDVEAQHADCEHGVVTDAGHSPLERTSTLVKGYTFPPRKPPRTIPLVGELSPRRPSLDEGDRSRRQKFRQCVIVDGTRVSPYASPKTEPQDLTAFGAILTLFQPGADSSTEAVERTLLKAVKNEERRLGALGEVFDAEARARLAWLLEQVGQEIARPDLVCAVDRVLYTISSPTRPLWRTPSTYKVSTPRNRMSQQIRSSASTKPLSIVVPPREHAGIELEVDLPSVASATLLTFGRSRSTSPSIAESDEDSLECDATPTMPAYPLGTPPLRIRRAYPKRYSPLNLHRRSALRHRTIHPHSSTSPSPTDTPTTSHNTTPTASLSPLATPSNYQTPRAYTPASMNPIVCTDTSLKPRPISPPSQRLAHAVHAVHAL</sequence>
<dbReference type="RefSeq" id="XP_060457574.1">
    <property type="nucleotide sequence ID" value="XM_060601041.1"/>
</dbReference>
<proteinExistence type="predicted"/>
<protein>
    <submittedName>
        <fullName evidence="2">Uncharacterized protein</fullName>
    </submittedName>
</protein>
<dbReference type="AlphaFoldDB" id="A0AA48QWC4"/>
<reference evidence="2" key="1">
    <citation type="journal article" date="2023" name="BMC Genomics">
        <title>Chromosome-level genome assemblies of Cutaneotrichosporon spp. (Trichosporonales, Basidiomycota) reveal imbalanced evolution between nucleotide sequences and chromosome synteny.</title>
        <authorList>
            <person name="Kobayashi Y."/>
            <person name="Kayamori A."/>
            <person name="Aoki K."/>
            <person name="Shiwa Y."/>
            <person name="Matsutani M."/>
            <person name="Fujita N."/>
            <person name="Sugita T."/>
            <person name="Iwasaki W."/>
            <person name="Tanaka N."/>
            <person name="Takashima M."/>
        </authorList>
    </citation>
    <scope>NUCLEOTIDE SEQUENCE</scope>
    <source>
        <strain evidence="2">HIS019</strain>
    </source>
</reference>
<dbReference type="EMBL" id="AP028215">
    <property type="protein sequence ID" value="BEI92309.1"/>
    <property type="molecule type" value="Genomic_DNA"/>
</dbReference>
<dbReference type="Proteomes" id="UP001233271">
    <property type="component" value="Chromosome 4"/>
</dbReference>
<feature type="region of interest" description="Disordered" evidence="1">
    <location>
        <begin position="366"/>
        <end position="385"/>
    </location>
</feature>
<accession>A0AA48QWC4</accession>
<feature type="region of interest" description="Disordered" evidence="1">
    <location>
        <begin position="666"/>
        <end position="698"/>
    </location>
</feature>
<gene>
    <name evidence="2" type="ORF">CcaverHIS019_0411290</name>
</gene>
<feature type="compositionally biased region" description="Polar residues" evidence="1">
    <location>
        <begin position="955"/>
        <end position="970"/>
    </location>
</feature>
<name>A0AA48QWC4_9TREE</name>
<evidence type="ECO:0000313" key="2">
    <source>
        <dbReference type="EMBL" id="BEI92309.1"/>
    </source>
</evidence>
<feature type="region of interest" description="Disordered" evidence="1">
    <location>
        <begin position="815"/>
        <end position="838"/>
    </location>
</feature>